<dbReference type="InterPro" id="IPR037401">
    <property type="entry name" value="SnoaL-like"/>
</dbReference>
<dbReference type="EMBL" id="FMZE01000011">
    <property type="protein sequence ID" value="SDD67961.1"/>
    <property type="molecule type" value="Genomic_DNA"/>
</dbReference>
<keyword evidence="2" id="KW-1185">Reference proteome</keyword>
<dbReference type="AlphaFoldDB" id="A0A222W0M5"/>
<sequence length="149" mass="16532">MNNKAMNNNSIVENAFLAFASQDPARIAAVLTEDAEWLSPRSNATAVALEAPDHMVGREAIVRFFSEDFPRLFVRDLALTVNGLHSDGERATLEATMRATLADGIPYSNDYCFVFELRDGLIHRIREYVDTSRGHRLIFGAGSLERAGD</sequence>
<dbReference type="InterPro" id="IPR032710">
    <property type="entry name" value="NTF2-like_dom_sf"/>
</dbReference>
<proteinExistence type="predicted"/>
<accession>A0A222W0M5</accession>
<evidence type="ECO:0000313" key="2">
    <source>
        <dbReference type="Proteomes" id="UP000199494"/>
    </source>
</evidence>
<dbReference type="OrthoDB" id="6657864at2"/>
<dbReference type="KEGG" id="pmad:BAY61_26810"/>
<protein>
    <submittedName>
        <fullName evidence="1">Uncharacterized protein</fullName>
    </submittedName>
</protein>
<dbReference type="RefSeq" id="WP_091809456.1">
    <property type="nucleotide sequence ID" value="NZ_CP016353.1"/>
</dbReference>
<gene>
    <name evidence="1" type="ORF">SAMN05421630_11164</name>
</gene>
<evidence type="ECO:0000313" key="1">
    <source>
        <dbReference type="EMBL" id="SDD67961.1"/>
    </source>
</evidence>
<name>A0A222W0M5_9PSEU</name>
<reference evidence="1 2" key="1">
    <citation type="submission" date="2016-10" db="EMBL/GenBank/DDBJ databases">
        <authorList>
            <person name="de Groot N.N."/>
        </authorList>
    </citation>
    <scope>NUCLEOTIDE SEQUENCE [LARGE SCALE GENOMIC DNA]</scope>
    <source>
        <strain evidence="1 2">CGMCC 4.5506</strain>
    </source>
</reference>
<dbReference type="SUPFAM" id="SSF54427">
    <property type="entry name" value="NTF2-like"/>
    <property type="match status" value="1"/>
</dbReference>
<dbReference type="STRING" id="530584.SAMN05421630_11164"/>
<dbReference type="PANTHER" id="PTHR41252">
    <property type="entry name" value="BLR2505 PROTEIN"/>
    <property type="match status" value="1"/>
</dbReference>
<dbReference type="Proteomes" id="UP000199494">
    <property type="component" value="Unassembled WGS sequence"/>
</dbReference>
<dbReference type="Gene3D" id="3.10.450.50">
    <property type="match status" value="1"/>
</dbReference>
<organism evidence="1 2">
    <name type="scientific">Prauserella marina</name>
    <dbReference type="NCBI Taxonomy" id="530584"/>
    <lineage>
        <taxon>Bacteria</taxon>
        <taxon>Bacillati</taxon>
        <taxon>Actinomycetota</taxon>
        <taxon>Actinomycetes</taxon>
        <taxon>Pseudonocardiales</taxon>
        <taxon>Pseudonocardiaceae</taxon>
        <taxon>Prauserella</taxon>
    </lineage>
</organism>
<dbReference type="Pfam" id="PF12680">
    <property type="entry name" value="SnoaL_2"/>
    <property type="match status" value="1"/>
</dbReference>
<dbReference type="PANTHER" id="PTHR41252:SF1">
    <property type="entry name" value="BLR2505 PROTEIN"/>
    <property type="match status" value="1"/>
</dbReference>